<reference evidence="9" key="1">
    <citation type="submission" date="2021-01" db="EMBL/GenBank/DDBJ databases">
        <title>Modified the classification status of verrucomicrobia.</title>
        <authorList>
            <person name="Feng X."/>
        </authorList>
    </citation>
    <scope>NUCLEOTIDE SEQUENCE</scope>
    <source>
        <strain evidence="9">5K15</strain>
    </source>
</reference>
<organism evidence="9 10">
    <name type="scientific">Oceaniferula flava</name>
    <dbReference type="NCBI Taxonomy" id="2800421"/>
    <lineage>
        <taxon>Bacteria</taxon>
        <taxon>Pseudomonadati</taxon>
        <taxon>Verrucomicrobiota</taxon>
        <taxon>Verrucomicrobiia</taxon>
        <taxon>Verrucomicrobiales</taxon>
        <taxon>Verrucomicrobiaceae</taxon>
        <taxon>Oceaniferula</taxon>
    </lineage>
</organism>
<evidence type="ECO:0000256" key="6">
    <source>
        <dbReference type="HAMAP-Rule" id="MF_01109"/>
    </source>
</evidence>
<comment type="catalytic activity">
    <reaction evidence="5 6">
        <text>carbamoyl phosphate + L-ornithine = L-citrulline + phosphate + H(+)</text>
        <dbReference type="Rhea" id="RHEA:19513"/>
        <dbReference type="ChEBI" id="CHEBI:15378"/>
        <dbReference type="ChEBI" id="CHEBI:43474"/>
        <dbReference type="ChEBI" id="CHEBI:46911"/>
        <dbReference type="ChEBI" id="CHEBI:57743"/>
        <dbReference type="ChEBI" id="CHEBI:58228"/>
        <dbReference type="EC" id="2.1.3.3"/>
    </reaction>
</comment>
<dbReference type="PANTHER" id="PTHR45753">
    <property type="entry name" value="ORNITHINE CARBAMOYLTRANSFERASE, MITOCHONDRIAL"/>
    <property type="match status" value="1"/>
</dbReference>
<comment type="pathway">
    <text evidence="1">Amino-acid biosynthesis; L-arginine biosynthesis; L-arginine from L-ornithine and carbamoyl phosphate: step 1/3.</text>
</comment>
<evidence type="ECO:0000256" key="1">
    <source>
        <dbReference type="ARBA" id="ARBA00004975"/>
    </source>
</evidence>
<keyword evidence="10" id="KW-1185">Reference proteome</keyword>
<dbReference type="PRINTS" id="PR00100">
    <property type="entry name" value="AOTCASE"/>
</dbReference>
<dbReference type="GO" id="GO:0004585">
    <property type="term" value="F:ornithine carbamoyltransferase activity"/>
    <property type="evidence" value="ECO:0007669"/>
    <property type="project" value="UniProtKB-UniRule"/>
</dbReference>
<dbReference type="InterPro" id="IPR006132">
    <property type="entry name" value="Asp/Orn_carbamoyltranf_P-bd"/>
</dbReference>
<feature type="domain" description="Aspartate/ornithine carbamoyltransferase carbamoyl-P binding" evidence="8">
    <location>
        <begin position="3"/>
        <end position="143"/>
    </location>
</feature>
<evidence type="ECO:0000259" key="7">
    <source>
        <dbReference type="Pfam" id="PF00185"/>
    </source>
</evidence>
<evidence type="ECO:0000256" key="5">
    <source>
        <dbReference type="ARBA" id="ARBA00048772"/>
    </source>
</evidence>
<evidence type="ECO:0000256" key="2">
    <source>
        <dbReference type="ARBA" id="ARBA00007805"/>
    </source>
</evidence>
<keyword evidence="6" id="KW-0963">Cytoplasm</keyword>
<gene>
    <name evidence="9" type="primary">argF</name>
    <name evidence="9" type="ORF">JIN83_06525</name>
</gene>
<feature type="domain" description="Aspartate/ornithine carbamoyltransferase Asp/Orn-binding" evidence="7">
    <location>
        <begin position="150"/>
        <end position="296"/>
    </location>
</feature>
<keyword evidence="4 6" id="KW-0808">Transferase</keyword>
<feature type="binding site" evidence="6">
    <location>
        <position position="220"/>
    </location>
    <ligand>
        <name>L-ornithine</name>
        <dbReference type="ChEBI" id="CHEBI:46911"/>
    </ligand>
</feature>
<dbReference type="PROSITE" id="PS00097">
    <property type="entry name" value="CARBAMOYLTRANSFERASE"/>
    <property type="match status" value="1"/>
</dbReference>
<feature type="binding site" evidence="6">
    <location>
        <begin position="130"/>
        <end position="133"/>
    </location>
    <ligand>
        <name>carbamoyl phosphate</name>
        <dbReference type="ChEBI" id="CHEBI:58228"/>
    </ligand>
</feature>
<evidence type="ECO:0000256" key="3">
    <source>
        <dbReference type="ARBA" id="ARBA00013007"/>
    </source>
</evidence>
<feature type="binding site" evidence="6">
    <location>
        <position position="79"/>
    </location>
    <ligand>
        <name>carbamoyl phosphate</name>
        <dbReference type="ChEBI" id="CHEBI:58228"/>
    </ligand>
</feature>
<dbReference type="Gene3D" id="3.40.50.1370">
    <property type="entry name" value="Aspartate/ornithine carbamoyltransferase"/>
    <property type="match status" value="2"/>
</dbReference>
<evidence type="ECO:0000259" key="8">
    <source>
        <dbReference type="Pfam" id="PF02729"/>
    </source>
</evidence>
<dbReference type="SUPFAM" id="SSF53671">
    <property type="entry name" value="Aspartate/ornithine carbamoyltransferase"/>
    <property type="match status" value="1"/>
</dbReference>
<evidence type="ECO:0000256" key="4">
    <source>
        <dbReference type="ARBA" id="ARBA00022679"/>
    </source>
</evidence>
<dbReference type="HAMAP" id="MF_01109">
    <property type="entry name" value="OTCase"/>
    <property type="match status" value="1"/>
</dbReference>
<dbReference type="GO" id="GO:0042450">
    <property type="term" value="P:L-arginine biosynthetic process via ornithine"/>
    <property type="evidence" value="ECO:0007669"/>
    <property type="project" value="UniProtKB-UniRule"/>
</dbReference>
<feature type="binding site" evidence="6">
    <location>
        <position position="103"/>
    </location>
    <ligand>
        <name>carbamoyl phosphate</name>
        <dbReference type="ChEBI" id="CHEBI:58228"/>
    </ligand>
</feature>
<dbReference type="InterPro" id="IPR002292">
    <property type="entry name" value="Orn/put_carbamltrans"/>
</dbReference>
<comment type="subcellular location">
    <subcellularLocation>
        <location evidence="6">Cytoplasm</location>
    </subcellularLocation>
</comment>
<feature type="binding site" evidence="6">
    <location>
        <begin position="52"/>
        <end position="55"/>
    </location>
    <ligand>
        <name>carbamoyl phosphate</name>
        <dbReference type="ChEBI" id="CHEBI:58228"/>
    </ligand>
</feature>
<proteinExistence type="inferred from homology"/>
<dbReference type="RefSeq" id="WP_309489213.1">
    <property type="nucleotide sequence ID" value="NZ_JAENIG010000003.1"/>
</dbReference>
<dbReference type="NCBIfam" id="TIGR00658">
    <property type="entry name" value="orni_carb_tr"/>
    <property type="match status" value="1"/>
</dbReference>
<dbReference type="InterPro" id="IPR024904">
    <property type="entry name" value="OTCase_ArgI"/>
</dbReference>
<dbReference type="GO" id="GO:0005737">
    <property type="term" value="C:cytoplasm"/>
    <property type="evidence" value="ECO:0007669"/>
    <property type="project" value="UniProtKB-SubCell"/>
</dbReference>
<comment type="similarity">
    <text evidence="2 6">Belongs to the aspartate/ornithine carbamoyltransferase superfamily. OTCase family.</text>
</comment>
<dbReference type="InterPro" id="IPR006131">
    <property type="entry name" value="Asp_carbamoyltransf_Asp/Orn-bd"/>
</dbReference>
<dbReference type="FunFam" id="3.40.50.1370:FF:000008">
    <property type="entry name" value="Ornithine carbamoyltransferase"/>
    <property type="match status" value="1"/>
</dbReference>
<evidence type="ECO:0000313" key="10">
    <source>
        <dbReference type="Proteomes" id="UP000634206"/>
    </source>
</evidence>
<dbReference type="GO" id="GO:0019240">
    <property type="term" value="P:citrulline biosynthetic process"/>
    <property type="evidence" value="ECO:0007669"/>
    <property type="project" value="TreeGrafter"/>
</dbReference>
<name>A0AAE2V7X3_9BACT</name>
<dbReference type="InterPro" id="IPR036901">
    <property type="entry name" value="Asp/Orn_carbamoylTrfase_sf"/>
</dbReference>
<comment type="caution">
    <text evidence="9">The sequence shown here is derived from an EMBL/GenBank/DDBJ whole genome shotgun (WGS) entry which is preliminary data.</text>
</comment>
<dbReference type="EC" id="2.1.3.3" evidence="3 6"/>
<sequence>MTHLLSIEELSKERIWKIIDGAVSLKTERKNGGHKKKPLEGQTWAMIFTKSSTRTRVSFEVGIRELGGSVMFLSSNDIQLGRGEPIKDTARVLGRMVHGAVIRTFAQQDVIDFANFSGIPTINALTDDAHPCQILADLLTIRERIGTWEKKKIAFVGDGFNNMSRSWMWAAKELDFELAIAAPQGCLPTQGYLDRLNASNVTLTTDPKEAVKDADVINTDVWLSMGEEGQTEKEALFADYQVNSELLKHAKSSHIVLHCLPAYRGKEITNEVLEAHADSIFQQAENRLHVQKSVLCRLASYGQTFRGMFDSH</sequence>
<dbReference type="Proteomes" id="UP000634206">
    <property type="component" value="Unassembled WGS sequence"/>
</dbReference>
<feature type="binding site" evidence="6">
    <location>
        <position position="287"/>
    </location>
    <ligand>
        <name>carbamoyl phosphate</name>
        <dbReference type="ChEBI" id="CHEBI:58228"/>
    </ligand>
</feature>
<dbReference type="Pfam" id="PF02729">
    <property type="entry name" value="OTCace_N"/>
    <property type="match status" value="1"/>
</dbReference>
<dbReference type="EMBL" id="JAENIG010000003">
    <property type="protein sequence ID" value="MBK1854607.1"/>
    <property type="molecule type" value="Genomic_DNA"/>
</dbReference>
<feature type="binding site" evidence="6">
    <location>
        <begin position="224"/>
        <end position="225"/>
    </location>
    <ligand>
        <name>L-ornithine</name>
        <dbReference type="ChEBI" id="CHEBI:46911"/>
    </ligand>
</feature>
<feature type="binding site" evidence="6">
    <location>
        <position position="162"/>
    </location>
    <ligand>
        <name>L-ornithine</name>
        <dbReference type="ChEBI" id="CHEBI:46911"/>
    </ligand>
</feature>
<protein>
    <recommendedName>
        <fullName evidence="3 6">Ornithine carbamoyltransferase</fullName>
        <shortName evidence="6">OTCase</shortName>
        <ecNumber evidence="3 6">2.1.3.3</ecNumber>
    </recommendedName>
</protein>
<dbReference type="NCBIfam" id="NF001986">
    <property type="entry name" value="PRK00779.1"/>
    <property type="match status" value="1"/>
</dbReference>
<feature type="binding site" evidence="6">
    <location>
        <begin position="259"/>
        <end position="260"/>
    </location>
    <ligand>
        <name>carbamoyl phosphate</name>
        <dbReference type="ChEBI" id="CHEBI:58228"/>
    </ligand>
</feature>
<dbReference type="AlphaFoldDB" id="A0AAE2V7X3"/>
<accession>A0AAE2V7X3</accession>
<dbReference type="PANTHER" id="PTHR45753:SF3">
    <property type="entry name" value="ORNITHINE TRANSCARBAMYLASE, MITOCHONDRIAL"/>
    <property type="match status" value="1"/>
</dbReference>
<dbReference type="Pfam" id="PF00185">
    <property type="entry name" value="OTCace"/>
    <property type="match status" value="1"/>
</dbReference>
<dbReference type="PRINTS" id="PR00102">
    <property type="entry name" value="OTCASE"/>
</dbReference>
<dbReference type="GO" id="GO:0016597">
    <property type="term" value="F:amino acid binding"/>
    <property type="evidence" value="ECO:0007669"/>
    <property type="project" value="InterPro"/>
</dbReference>
<dbReference type="InterPro" id="IPR006130">
    <property type="entry name" value="Asp/Orn_carbamoylTrfase"/>
</dbReference>
<evidence type="ECO:0000313" key="9">
    <source>
        <dbReference type="EMBL" id="MBK1854607.1"/>
    </source>
</evidence>